<evidence type="ECO:0000313" key="6">
    <source>
        <dbReference type="Proteomes" id="UP000678016"/>
    </source>
</evidence>
<dbReference type="InterPro" id="IPR010091">
    <property type="entry name" value="Thiazolinyl_imide_reductase"/>
</dbReference>
<dbReference type="InterPro" id="IPR051450">
    <property type="entry name" value="Gfo/Idh/MocA_Oxidoreductases"/>
</dbReference>
<name>A0ABX8BZU3_9ACTN</name>
<feature type="domain" description="Gfo/Idh/MocA-like oxidoreductase N-terminal" evidence="2">
    <location>
        <begin position="8"/>
        <end position="123"/>
    </location>
</feature>
<dbReference type="Pfam" id="PF01408">
    <property type="entry name" value="GFO_IDH_MocA"/>
    <property type="match status" value="1"/>
</dbReference>
<feature type="region of interest" description="Disordered" evidence="1">
    <location>
        <begin position="360"/>
        <end position="398"/>
    </location>
</feature>
<dbReference type="EMBL" id="CP074132">
    <property type="protein sequence ID" value="QUX27680.1"/>
    <property type="molecule type" value="Genomic_DNA"/>
</dbReference>
<organism evidence="5 6">
    <name type="scientific">Nocardiopsis akebiae</name>
    <dbReference type="NCBI Taxonomy" id="2831968"/>
    <lineage>
        <taxon>Bacteria</taxon>
        <taxon>Bacillati</taxon>
        <taxon>Actinomycetota</taxon>
        <taxon>Actinomycetes</taxon>
        <taxon>Streptosporangiales</taxon>
        <taxon>Nocardiopsidaceae</taxon>
        <taxon>Nocardiopsis</taxon>
    </lineage>
</organism>
<dbReference type="PANTHER" id="PTHR43377">
    <property type="entry name" value="BILIVERDIN REDUCTASE A"/>
    <property type="match status" value="1"/>
</dbReference>
<dbReference type="InterPro" id="IPR029063">
    <property type="entry name" value="SAM-dependent_MTases_sf"/>
</dbReference>
<evidence type="ECO:0000256" key="1">
    <source>
        <dbReference type="SAM" id="MobiDB-lite"/>
    </source>
</evidence>
<dbReference type="InterPro" id="IPR036291">
    <property type="entry name" value="NAD(P)-bd_dom_sf"/>
</dbReference>
<dbReference type="Pfam" id="PF08242">
    <property type="entry name" value="Methyltransf_12"/>
    <property type="match status" value="1"/>
</dbReference>
<dbReference type="PANTHER" id="PTHR43377:SF1">
    <property type="entry name" value="BILIVERDIN REDUCTASE A"/>
    <property type="match status" value="1"/>
</dbReference>
<feature type="compositionally biased region" description="Low complexity" evidence="1">
    <location>
        <begin position="382"/>
        <end position="395"/>
    </location>
</feature>
<dbReference type="Gene3D" id="3.40.50.150">
    <property type="entry name" value="Vaccinia Virus protein VP39"/>
    <property type="match status" value="1"/>
</dbReference>
<accession>A0ABX8BZU3</accession>
<dbReference type="RefSeq" id="WP_212640737.1">
    <property type="nucleotide sequence ID" value="NZ_CP074132.1"/>
</dbReference>
<sequence>MSPRAPLRAVVCGTNFGRLYVDAVQRHPGFTLAGILSTGSRYSRELAERHGVPCHTAPEELPDDIDAAFVAVPAAVMGGRGSELARTLLDRGVHVLQEHPLHPDELSESLRAARRAGRQFRVNTHYPHVAPVRGFIEAAGRLRRLQRVLFVDAAAPVHVLAPLIDILARALGGTRPWRLGDPAPVPGDVAAAANGEAPLRLLHGAIAGAPLTLRVHNQLHPGDRDNHSLFWHRVAVGTEGGVLTLADTHGPVLWHPRVHSPRDSGHRLVFTPGAGAEALRLPASAVLDRADPPPRISDIFSELWPAAIGEALDGFAAAIAAGGDPLRSAQHDLAVFAVWRDLMARLGPPELIRPAEPEPLAPAVLAGPGAPGTAGSAGPGPEGARPAPAGGPARPHAADLSDYNEAAEFFDLGAREHTARTGPAVVACLAGIDPGAGPLVDIGAGSGLVTRQVAAAHPDCRLIATEPAAGMRALLTARVGDDPGLARRVTVLPHAAERLLEPGVLPERLSGVVLCGVLGHLEPELRRELLLGLARRMAPGAPIVVELTGMREPTTIRPTLLRHAELGDQRYEWWMSGEPDGPGRMRLDTEWRVLRGGEPVREVREQYLWYTLELTQLARECGLRLTPPPEPHAASVPYLGTLTAPGDGPVTT</sequence>
<dbReference type="SUPFAM" id="SSF51735">
    <property type="entry name" value="NAD(P)-binding Rossmann-fold domains"/>
    <property type="match status" value="1"/>
</dbReference>
<dbReference type="SUPFAM" id="SSF53335">
    <property type="entry name" value="S-adenosyl-L-methionine-dependent methyltransferases"/>
    <property type="match status" value="1"/>
</dbReference>
<dbReference type="Proteomes" id="UP000678016">
    <property type="component" value="Chromosome"/>
</dbReference>
<feature type="region of interest" description="Disordered" evidence="1">
    <location>
        <begin position="631"/>
        <end position="652"/>
    </location>
</feature>
<gene>
    <name evidence="5" type="ORF">KGD83_20610</name>
</gene>
<dbReference type="InterPro" id="IPR013217">
    <property type="entry name" value="Methyltransf_12"/>
</dbReference>
<feature type="compositionally biased region" description="Gly residues" evidence="1">
    <location>
        <begin position="369"/>
        <end position="381"/>
    </location>
</feature>
<evidence type="ECO:0000259" key="2">
    <source>
        <dbReference type="Pfam" id="PF01408"/>
    </source>
</evidence>
<keyword evidence="6" id="KW-1185">Reference proteome</keyword>
<dbReference type="CDD" id="cd02440">
    <property type="entry name" value="AdoMet_MTases"/>
    <property type="match status" value="1"/>
</dbReference>
<protein>
    <submittedName>
        <fullName evidence="5">Gfo/Idh/MocA family oxidoreductase</fullName>
    </submittedName>
</protein>
<dbReference type="Gene3D" id="3.30.360.10">
    <property type="entry name" value="Dihydrodipicolinate Reductase, domain 2"/>
    <property type="match status" value="1"/>
</dbReference>
<feature type="domain" description="Thiazolinyl imine reductase-like C-terminal" evidence="4">
    <location>
        <begin position="151"/>
        <end position="254"/>
    </location>
</feature>
<evidence type="ECO:0000259" key="3">
    <source>
        <dbReference type="Pfam" id="PF08242"/>
    </source>
</evidence>
<dbReference type="InterPro" id="IPR000683">
    <property type="entry name" value="Gfo/Idh/MocA-like_OxRdtase_N"/>
</dbReference>
<dbReference type="Pfam" id="PF21390">
    <property type="entry name" value="Irp3-like_C"/>
    <property type="match status" value="1"/>
</dbReference>
<dbReference type="InterPro" id="IPR048655">
    <property type="entry name" value="Irp3-like_C"/>
</dbReference>
<proteinExistence type="predicted"/>
<evidence type="ECO:0000313" key="5">
    <source>
        <dbReference type="EMBL" id="QUX27680.1"/>
    </source>
</evidence>
<reference evidence="6" key="1">
    <citation type="submission" date="2021-05" db="EMBL/GenBank/DDBJ databases">
        <title>Direct Submission.</title>
        <authorList>
            <person name="Li K."/>
            <person name="Gao J."/>
        </authorList>
    </citation>
    <scope>NUCLEOTIDE SEQUENCE [LARGE SCALE GENOMIC DNA]</scope>
    <source>
        <strain evidence="6">HDS12</strain>
    </source>
</reference>
<feature type="domain" description="Methyltransferase type 12" evidence="3">
    <location>
        <begin position="440"/>
        <end position="541"/>
    </location>
</feature>
<evidence type="ECO:0000259" key="4">
    <source>
        <dbReference type="Pfam" id="PF21390"/>
    </source>
</evidence>
<dbReference type="NCBIfam" id="TIGR01761">
    <property type="entry name" value="thiaz-red"/>
    <property type="match status" value="1"/>
</dbReference>
<dbReference type="Gene3D" id="3.40.50.720">
    <property type="entry name" value="NAD(P)-binding Rossmann-like Domain"/>
    <property type="match status" value="1"/>
</dbReference>